<keyword evidence="9 16" id="KW-1133">Transmembrane helix</keyword>
<evidence type="ECO:0000256" key="12">
    <source>
        <dbReference type="ARBA" id="ARBA00037753"/>
    </source>
</evidence>
<evidence type="ECO:0000256" key="6">
    <source>
        <dbReference type="ARBA" id="ARBA00022787"/>
    </source>
</evidence>
<keyword evidence="4" id="KW-1017">Isopeptide bond</keyword>
<dbReference type="GeneID" id="407749"/>
<evidence type="ECO:0000313" key="20">
    <source>
        <dbReference type="RefSeq" id="XP_018087429.1"/>
    </source>
</evidence>
<dbReference type="InterPro" id="IPR033468">
    <property type="entry name" value="Metaxin_GST"/>
</dbReference>
<evidence type="ECO:0000256" key="2">
    <source>
        <dbReference type="ARBA" id="ARBA00009170"/>
    </source>
</evidence>
<reference evidence="20" key="1">
    <citation type="submission" date="2025-08" db="UniProtKB">
        <authorList>
            <consortium name="RefSeq"/>
        </authorList>
    </citation>
    <scope>IDENTIFICATION</scope>
    <source>
        <strain evidence="20">J_2021</strain>
        <tissue evidence="20">Erythrocytes</tissue>
    </source>
</reference>
<feature type="transmembrane region" description="Helical" evidence="16">
    <location>
        <begin position="326"/>
        <end position="348"/>
    </location>
</feature>
<evidence type="ECO:0000256" key="14">
    <source>
        <dbReference type="PIRNR" id="PIRNR038150"/>
    </source>
</evidence>
<dbReference type="Pfam" id="PF17171">
    <property type="entry name" value="GST_C_6"/>
    <property type="match status" value="1"/>
</dbReference>
<organism evidence="19 20">
    <name type="scientific">Xenopus laevis</name>
    <name type="common">African clawed frog</name>
    <dbReference type="NCBI Taxonomy" id="8355"/>
    <lineage>
        <taxon>Eukaryota</taxon>
        <taxon>Metazoa</taxon>
        <taxon>Chordata</taxon>
        <taxon>Craniata</taxon>
        <taxon>Vertebrata</taxon>
        <taxon>Euteleostomi</taxon>
        <taxon>Amphibia</taxon>
        <taxon>Batrachia</taxon>
        <taxon>Anura</taxon>
        <taxon>Pipoidea</taxon>
        <taxon>Pipidae</taxon>
        <taxon>Xenopodinae</taxon>
        <taxon>Xenopus</taxon>
        <taxon>Xenopus</taxon>
    </lineage>
</organism>
<feature type="domain" description="Metaxin glutathione S-transferase" evidence="18">
    <location>
        <begin position="225"/>
        <end position="288"/>
    </location>
</feature>
<evidence type="ECO:0000256" key="9">
    <source>
        <dbReference type="ARBA" id="ARBA00022989"/>
    </source>
</evidence>
<dbReference type="CDD" id="cd03212">
    <property type="entry name" value="GST_C_Metaxin1_3"/>
    <property type="match status" value="1"/>
</dbReference>
<evidence type="ECO:0000256" key="7">
    <source>
        <dbReference type="ARBA" id="ARBA00022843"/>
    </source>
</evidence>
<evidence type="ECO:0000256" key="5">
    <source>
        <dbReference type="ARBA" id="ARBA00022692"/>
    </source>
</evidence>
<keyword evidence="3" id="KW-0813">Transport</keyword>
<dbReference type="GO" id="GO:0001401">
    <property type="term" value="C:SAM complex"/>
    <property type="evidence" value="ECO:0000318"/>
    <property type="project" value="GO_Central"/>
</dbReference>
<dbReference type="GO" id="GO:0007005">
    <property type="term" value="P:mitochondrion organization"/>
    <property type="evidence" value="ECO:0000318"/>
    <property type="project" value="GO_Central"/>
</dbReference>
<keyword evidence="10" id="KW-0496">Mitochondrion</keyword>
<evidence type="ECO:0000259" key="17">
    <source>
        <dbReference type="Pfam" id="PF10568"/>
    </source>
</evidence>
<evidence type="ECO:0000256" key="3">
    <source>
        <dbReference type="ARBA" id="ARBA00022448"/>
    </source>
</evidence>
<dbReference type="OrthoDB" id="5835136at2759"/>
<dbReference type="CTD" id="407749"/>
<dbReference type="SFLD" id="SFLDS00019">
    <property type="entry name" value="Glutathione_Transferase_(cytos"/>
    <property type="match status" value="1"/>
</dbReference>
<dbReference type="SUPFAM" id="SSF47616">
    <property type="entry name" value="GST C-terminal domain-like"/>
    <property type="match status" value="1"/>
</dbReference>
<dbReference type="Pfam" id="PF10568">
    <property type="entry name" value="Tom37"/>
    <property type="match status" value="1"/>
</dbReference>
<comment type="subunit">
    <text evidence="13">Interacts with MTX2/metaxin-2. Associates with the mitochondrial contact site and cristae organizing system (MICOS) complex, composed of at least MICOS10/MIC10, CHCHD3/MIC19, CHCHD6/MIC25, APOOL/MIC27, IMMT/MIC60, APOO/MIC23/MIC26 and QIL1/MIC13. This complex was also known under the names MINOS or MitOS complex. The MICOS complex associates with mitochondrial outer membrane proteins SAMM50, MTX1 and MTX2 (together described as components of the mitochondrial outer membrane sorting assembly machinery (SAM) complex) and DNAJC11, mitochondrial inner membrane protein TMEM11 and with HSPA9. The MICOS and SAM complexes together with DNAJC11 are part of a large protein complex spanning both membranes termed the mitochondrial intermembrane space bridging (MIB) complex. Interacts with ARMC1.</text>
</comment>
<evidence type="ECO:0000256" key="11">
    <source>
        <dbReference type="ARBA" id="ARBA00023136"/>
    </source>
</evidence>
<dbReference type="Xenbase" id="XB-GENE-6251214">
    <property type="gene designation" value="mtx1.S"/>
</dbReference>
<evidence type="ECO:0000256" key="10">
    <source>
        <dbReference type="ARBA" id="ARBA00023128"/>
    </source>
</evidence>
<dbReference type="InterPro" id="IPR036282">
    <property type="entry name" value="Glutathione-S-Trfase_C_sf"/>
</dbReference>
<dbReference type="GO" id="GO:0015031">
    <property type="term" value="P:protein transport"/>
    <property type="evidence" value="ECO:0007669"/>
    <property type="project" value="UniProtKB-KW"/>
</dbReference>
<keyword evidence="5 16" id="KW-0812">Transmembrane</keyword>
<name>A0A8J0TEP8_XENLA</name>
<dbReference type="PANTHER" id="PTHR12289">
    <property type="entry name" value="METAXIN RELATED"/>
    <property type="match status" value="1"/>
</dbReference>
<comment type="similarity">
    <text evidence="2 14">Belongs to the metaxin family.</text>
</comment>
<keyword evidence="19" id="KW-1185">Reference proteome</keyword>
<dbReference type="SFLD" id="SFLDG01180">
    <property type="entry name" value="SUF1"/>
    <property type="match status" value="1"/>
</dbReference>
<evidence type="ECO:0000256" key="16">
    <source>
        <dbReference type="SAM" id="Phobius"/>
    </source>
</evidence>
<dbReference type="InterPro" id="IPR050931">
    <property type="entry name" value="Mito_Protein_Transport_Metaxin"/>
</dbReference>
<dbReference type="InterPro" id="IPR017410">
    <property type="entry name" value="Metaxin1/3"/>
</dbReference>
<dbReference type="AlphaFoldDB" id="A0A8J0TEP8"/>
<comment type="function">
    <text evidence="12">Involved in transport of proteins into the mitochondrion. Essential for embryonic development.</text>
</comment>
<sequence length="371" mass="41735">MAAPMELYCWKGDWGLPSVDPDCLTVLTYAKFSGAPLKVHKITNPWRSPSGRLPALKTSDDGVLFQPSRIITHLRKQKYNADYDLSARQGADTLAFISLLEEKLLPALIHSFWVEGKNYVEHTRKWYAESIPFPLNFFLPNQMHKRNMERLKLIRGESWREEDEEMEGRVSMLINNPCAAQNRGGASVIHIGSSSHLLLHTEGTPISYMSPHYPPVCAPQLYTDAHECLSLLSQRLANNNFFFGDSPASLDAYVFSHLAPILNAKLPNNKLQQHLSSLPNLCRYCTSIITVYFPWEQESGPRVAPKPPSAETQDTEDDPHKRRNQVLSVLAGLLAMVGYAVLSGIVSIQRVAPDHALEQGITMEDNEEEEE</sequence>
<dbReference type="Proteomes" id="UP000186698">
    <property type="component" value="Chromosome 8S"/>
</dbReference>
<protein>
    <recommendedName>
        <fullName evidence="14">Metaxin</fullName>
    </recommendedName>
</protein>
<keyword evidence="6 14" id="KW-1000">Mitochondrion outer membrane</keyword>
<evidence type="ECO:0000256" key="1">
    <source>
        <dbReference type="ARBA" id="ARBA00004294"/>
    </source>
</evidence>
<keyword evidence="11 16" id="KW-0472">Membrane</keyword>
<dbReference type="AGR" id="Xenbase:XB-GENE-6251214"/>
<keyword evidence="7" id="KW-0832">Ubl conjugation</keyword>
<dbReference type="PIRSF" id="PIRSF038150">
    <property type="entry name" value="Metaxin"/>
    <property type="match status" value="1"/>
</dbReference>
<evidence type="ECO:0000256" key="4">
    <source>
        <dbReference type="ARBA" id="ARBA00022499"/>
    </source>
</evidence>
<evidence type="ECO:0000256" key="13">
    <source>
        <dbReference type="ARBA" id="ARBA00046575"/>
    </source>
</evidence>
<evidence type="ECO:0000256" key="8">
    <source>
        <dbReference type="ARBA" id="ARBA00022927"/>
    </source>
</evidence>
<feature type="region of interest" description="Disordered" evidence="15">
    <location>
        <begin position="299"/>
        <end position="322"/>
    </location>
</feature>
<evidence type="ECO:0000256" key="15">
    <source>
        <dbReference type="SAM" id="MobiDB-lite"/>
    </source>
</evidence>
<dbReference type="PANTHER" id="PTHR12289:SF34">
    <property type="entry name" value="METAXIN-1"/>
    <property type="match status" value="1"/>
</dbReference>
<gene>
    <name evidence="20 21" type="primary">mtx1.S</name>
    <name evidence="20" type="synonym">mtx</name>
    <name evidence="20" type="synonym">mtx1</name>
    <name evidence="20" type="synonym">mtxn</name>
    <name evidence="20" type="synonym">xmtx1</name>
</gene>
<evidence type="ECO:0000259" key="18">
    <source>
        <dbReference type="Pfam" id="PF17171"/>
    </source>
</evidence>
<evidence type="ECO:0000313" key="21">
    <source>
        <dbReference type="Xenbase" id="XB-GENE-6251214"/>
    </source>
</evidence>
<feature type="domain" description="Mitochondrial outer membrane transport complex Sam37/metaxin N-terminal" evidence="17">
    <location>
        <begin position="23"/>
        <end position="143"/>
    </location>
</feature>
<accession>A0A8J0TEP8</accession>
<dbReference type="CDD" id="cd03078">
    <property type="entry name" value="GST_N_Metaxin1_like"/>
    <property type="match status" value="1"/>
</dbReference>
<comment type="subcellular location">
    <subcellularLocation>
        <location evidence="1 14">Mitochondrion outer membrane</location>
    </subcellularLocation>
</comment>
<dbReference type="InterPro" id="IPR019564">
    <property type="entry name" value="Sam37/metaxin_N"/>
</dbReference>
<dbReference type="RefSeq" id="XP_018087429.1">
    <property type="nucleotide sequence ID" value="XM_018231940.2"/>
</dbReference>
<keyword evidence="8" id="KW-0653">Protein transport</keyword>
<dbReference type="InterPro" id="IPR040079">
    <property type="entry name" value="Glutathione_S-Trfase"/>
</dbReference>
<proteinExistence type="inferred from homology"/>
<evidence type="ECO:0000313" key="19">
    <source>
        <dbReference type="Proteomes" id="UP000186698"/>
    </source>
</evidence>